<dbReference type="InterPro" id="IPR000232">
    <property type="entry name" value="HSF_DNA-bd"/>
</dbReference>
<dbReference type="EMBL" id="OX451741">
    <property type="protein sequence ID" value="CAI8618209.1"/>
    <property type="molecule type" value="Genomic_DNA"/>
</dbReference>
<dbReference type="InterPro" id="IPR036388">
    <property type="entry name" value="WH-like_DNA-bd_sf"/>
</dbReference>
<dbReference type="GO" id="GO:0005634">
    <property type="term" value="C:nucleus"/>
    <property type="evidence" value="ECO:0007669"/>
    <property type="project" value="UniProtKB-SubCell"/>
</dbReference>
<keyword evidence="4" id="KW-0539">Nucleus</keyword>
<dbReference type="PRINTS" id="PR00056">
    <property type="entry name" value="HSFDOMAIN"/>
</dbReference>
<dbReference type="InterPro" id="IPR036390">
    <property type="entry name" value="WH_DNA-bd_sf"/>
</dbReference>
<dbReference type="Gene3D" id="1.10.10.10">
    <property type="entry name" value="Winged helix-like DNA-binding domain superfamily/Winged helix DNA-binding domain"/>
    <property type="match status" value="1"/>
</dbReference>
<evidence type="ECO:0000259" key="7">
    <source>
        <dbReference type="PROSITE" id="PS00434"/>
    </source>
</evidence>
<dbReference type="SMART" id="SM00415">
    <property type="entry name" value="HSF"/>
    <property type="match status" value="1"/>
</dbReference>
<keyword evidence="2" id="KW-0346">Stress response</keyword>
<evidence type="ECO:0000313" key="9">
    <source>
        <dbReference type="Proteomes" id="UP001157006"/>
    </source>
</evidence>
<comment type="similarity">
    <text evidence="5">Belongs to the HSF family.</text>
</comment>
<protein>
    <recommendedName>
        <fullName evidence="7">HSF-type DNA-binding domain-containing protein</fullName>
    </recommendedName>
</protein>
<proteinExistence type="inferred from homology"/>
<dbReference type="SUPFAM" id="SSF46785">
    <property type="entry name" value="Winged helix' DNA-binding domain"/>
    <property type="match status" value="1"/>
</dbReference>
<gene>
    <name evidence="8" type="ORF">VFH_VI112280</name>
</gene>
<dbReference type="PROSITE" id="PS00434">
    <property type="entry name" value="HSF_DOMAIN"/>
    <property type="match status" value="1"/>
</dbReference>
<dbReference type="PANTHER" id="PTHR10015">
    <property type="entry name" value="HEAT SHOCK TRANSCRIPTION FACTOR"/>
    <property type="match status" value="1"/>
</dbReference>
<evidence type="ECO:0000256" key="1">
    <source>
        <dbReference type="ARBA" id="ARBA00004123"/>
    </source>
</evidence>
<evidence type="ECO:0000256" key="4">
    <source>
        <dbReference type="ARBA" id="ARBA00023242"/>
    </source>
</evidence>
<evidence type="ECO:0000313" key="8">
    <source>
        <dbReference type="EMBL" id="CAI8618209.1"/>
    </source>
</evidence>
<dbReference type="GO" id="GO:0000978">
    <property type="term" value="F:RNA polymerase II cis-regulatory region sequence-specific DNA binding"/>
    <property type="evidence" value="ECO:0007669"/>
    <property type="project" value="TreeGrafter"/>
</dbReference>
<dbReference type="GO" id="GO:0006357">
    <property type="term" value="P:regulation of transcription by RNA polymerase II"/>
    <property type="evidence" value="ECO:0007669"/>
    <property type="project" value="TreeGrafter"/>
</dbReference>
<organism evidence="8 9">
    <name type="scientific">Vicia faba</name>
    <name type="common">Broad bean</name>
    <name type="synonym">Faba vulgaris</name>
    <dbReference type="NCBI Taxonomy" id="3906"/>
    <lineage>
        <taxon>Eukaryota</taxon>
        <taxon>Viridiplantae</taxon>
        <taxon>Streptophyta</taxon>
        <taxon>Embryophyta</taxon>
        <taxon>Tracheophyta</taxon>
        <taxon>Spermatophyta</taxon>
        <taxon>Magnoliopsida</taxon>
        <taxon>eudicotyledons</taxon>
        <taxon>Gunneridae</taxon>
        <taxon>Pentapetalae</taxon>
        <taxon>rosids</taxon>
        <taxon>fabids</taxon>
        <taxon>Fabales</taxon>
        <taxon>Fabaceae</taxon>
        <taxon>Papilionoideae</taxon>
        <taxon>50 kb inversion clade</taxon>
        <taxon>NPAAA clade</taxon>
        <taxon>Hologalegina</taxon>
        <taxon>IRL clade</taxon>
        <taxon>Fabeae</taxon>
        <taxon>Vicia</taxon>
    </lineage>
</organism>
<evidence type="ECO:0000256" key="2">
    <source>
        <dbReference type="ARBA" id="ARBA00023016"/>
    </source>
</evidence>
<dbReference type="Pfam" id="PF00447">
    <property type="entry name" value="HSF_DNA-bind"/>
    <property type="match status" value="1"/>
</dbReference>
<keyword evidence="3" id="KW-0238">DNA-binding</keyword>
<accession>A0AAV1B6B6</accession>
<evidence type="ECO:0000256" key="3">
    <source>
        <dbReference type="ARBA" id="ARBA00023125"/>
    </source>
</evidence>
<dbReference type="Proteomes" id="UP001157006">
    <property type="component" value="Chromosome 6"/>
</dbReference>
<comment type="subcellular location">
    <subcellularLocation>
        <location evidence="1">Nucleus</location>
    </subcellularLocation>
</comment>
<dbReference type="FunFam" id="1.10.10.10:FF:000660">
    <property type="entry name" value="Heat stress transcription factor A-6b"/>
    <property type="match status" value="1"/>
</dbReference>
<keyword evidence="6" id="KW-0175">Coiled coil</keyword>
<sequence>MLKKVEEKEKEKKRKQSNLPRNILKMCENMMEINFGDSIISTLSCDKDGLSLKKSSLLKCPPPFLLKTYELLEEGSEVEDGMKIVSWNEEGNGFVVWFPAEFSELILPRYFKHNNFSSFIRQLNTYGFRKISSKRWEFQHEKFQKGCKQMLVEISRKKCEPSVFPSYLKSCSEENATTNNSSVEENTNENHELLMEENKNLKKEKLQLQMQIAECKALEMKLLECLSQCMDSQQNKVRRLC</sequence>
<evidence type="ECO:0000256" key="6">
    <source>
        <dbReference type="SAM" id="Coils"/>
    </source>
</evidence>
<evidence type="ECO:0000256" key="5">
    <source>
        <dbReference type="RuleBase" id="RU004020"/>
    </source>
</evidence>
<name>A0AAV1B6B6_VICFA</name>
<reference evidence="8 9" key="1">
    <citation type="submission" date="2023-01" db="EMBL/GenBank/DDBJ databases">
        <authorList>
            <person name="Kreplak J."/>
        </authorList>
    </citation>
    <scope>NUCLEOTIDE SEQUENCE [LARGE SCALE GENOMIC DNA]</scope>
</reference>
<feature type="domain" description="HSF-type DNA-binding" evidence="7">
    <location>
        <begin position="107"/>
        <end position="131"/>
    </location>
</feature>
<keyword evidence="9" id="KW-1185">Reference proteome</keyword>
<dbReference type="GO" id="GO:0003700">
    <property type="term" value="F:DNA-binding transcription factor activity"/>
    <property type="evidence" value="ECO:0007669"/>
    <property type="project" value="InterPro"/>
</dbReference>
<feature type="coiled-coil region" evidence="6">
    <location>
        <begin position="184"/>
        <end position="221"/>
    </location>
</feature>
<dbReference type="AlphaFoldDB" id="A0AAV1B6B6"/>
<dbReference type="PANTHER" id="PTHR10015:SF308">
    <property type="entry name" value="HSF-TYPE DNA-BINDING DOMAIN-CONTAINING PROTEIN"/>
    <property type="match status" value="1"/>
</dbReference>